<dbReference type="EMBL" id="MK072245">
    <property type="protein sequence ID" value="AYV80587.1"/>
    <property type="molecule type" value="Genomic_DNA"/>
</dbReference>
<dbReference type="Gene3D" id="3.40.50.1220">
    <property type="entry name" value="TPP-binding domain"/>
    <property type="match status" value="1"/>
</dbReference>
<dbReference type="InterPro" id="IPR029035">
    <property type="entry name" value="DHS-like_NAD/FAD-binding_dom"/>
</dbReference>
<name>A0A3G5A078_9VIRU</name>
<accession>A0A3G5A078</accession>
<sequence>MVFYDEDIRFLGSLWNDWDECDLLIISGISLKVNPVTNVVALIKCEIPIIVINKECILTMSRENVSELVGDCEEIVDELQN</sequence>
<organism evidence="1">
    <name type="scientific">Harvfovirus sp</name>
    <dbReference type="NCBI Taxonomy" id="2487768"/>
    <lineage>
        <taxon>Viruses</taxon>
        <taxon>Varidnaviria</taxon>
        <taxon>Bamfordvirae</taxon>
        <taxon>Nucleocytoviricota</taxon>
        <taxon>Megaviricetes</taxon>
        <taxon>Imitervirales</taxon>
        <taxon>Mimiviridae</taxon>
        <taxon>Klosneuvirinae</taxon>
    </lineage>
</organism>
<protein>
    <submittedName>
        <fullName evidence="1">Uncharacterized protein</fullName>
    </submittedName>
</protein>
<proteinExistence type="predicted"/>
<dbReference type="SUPFAM" id="SSF52467">
    <property type="entry name" value="DHS-like NAD/FAD-binding domain"/>
    <property type="match status" value="1"/>
</dbReference>
<reference evidence="1" key="1">
    <citation type="submission" date="2018-10" db="EMBL/GenBank/DDBJ databases">
        <title>Hidden diversity of soil giant viruses.</title>
        <authorList>
            <person name="Schulz F."/>
            <person name="Alteio L."/>
            <person name="Goudeau D."/>
            <person name="Ryan E.M."/>
            <person name="Malmstrom R.R."/>
            <person name="Blanchard J."/>
            <person name="Woyke T."/>
        </authorList>
    </citation>
    <scope>NUCLEOTIDE SEQUENCE</scope>
    <source>
        <strain evidence="1">HAV1</strain>
    </source>
</reference>
<evidence type="ECO:0000313" key="1">
    <source>
        <dbReference type="EMBL" id="AYV80587.1"/>
    </source>
</evidence>
<gene>
    <name evidence="1" type="ORF">Harvfovirus3_32</name>
</gene>